<sequence length="106" mass="11831">MDTSNTVVDSEASIATAHASRYLQQLAKHFAHKLPVTFDPAAGQISFSIGDCRLRADDAFLHIALTSPDQPSLTQLQDVVVRHLVRFAFREELVVNWRRLEQDTAG</sequence>
<dbReference type="Gene3D" id="3.30.310.50">
    <property type="entry name" value="Alpha-D-phosphohexomutase, C-terminal domain"/>
    <property type="match status" value="1"/>
</dbReference>
<dbReference type="PIRSF" id="PIRSF028291">
    <property type="entry name" value="UCP028291"/>
    <property type="match status" value="1"/>
</dbReference>
<evidence type="ECO:0000313" key="2">
    <source>
        <dbReference type="Proteomes" id="UP000246073"/>
    </source>
</evidence>
<dbReference type="EMBL" id="OOFM01000004">
    <property type="protein sequence ID" value="SPL63299.1"/>
    <property type="molecule type" value="Genomic_DNA"/>
</dbReference>
<evidence type="ECO:0000313" key="1">
    <source>
        <dbReference type="EMBL" id="SPL63299.1"/>
    </source>
</evidence>
<organism evidence="1 2">
    <name type="scientific">Ochrobactrum soli</name>
    <dbReference type="NCBI Taxonomy" id="2448455"/>
    <lineage>
        <taxon>Bacteria</taxon>
        <taxon>Pseudomonadati</taxon>
        <taxon>Pseudomonadota</taxon>
        <taxon>Alphaproteobacteria</taxon>
        <taxon>Hyphomicrobiales</taxon>
        <taxon>Brucellaceae</taxon>
        <taxon>Brucella/Ochrobactrum group</taxon>
        <taxon>Ochrobactrum</taxon>
    </lineage>
</organism>
<dbReference type="AlphaFoldDB" id="A0A2P9HGT6"/>
<dbReference type="InterPro" id="IPR014543">
    <property type="entry name" value="UCP028291"/>
</dbReference>
<reference evidence="2" key="1">
    <citation type="submission" date="2017-12" db="EMBL/GenBank/DDBJ databases">
        <authorList>
            <person name="Diaz M."/>
        </authorList>
    </citation>
    <scope>NUCLEOTIDE SEQUENCE [LARGE SCALE GENOMIC DNA]</scope>
    <source>
        <strain evidence="2">FI11154</strain>
    </source>
</reference>
<name>A0A2P9HGT6_9HYPH</name>
<evidence type="ECO:0008006" key="3">
    <source>
        <dbReference type="Google" id="ProtNLM"/>
    </source>
</evidence>
<proteinExistence type="predicted"/>
<dbReference type="Pfam" id="PF09981">
    <property type="entry name" value="DUF2218"/>
    <property type="match status" value="1"/>
</dbReference>
<accession>A0A2P9HGT6</accession>
<dbReference type="Proteomes" id="UP000246073">
    <property type="component" value="Unassembled WGS sequence"/>
</dbReference>
<dbReference type="RefSeq" id="WP_109367260.1">
    <property type="nucleotide sequence ID" value="NZ_OOFM01000004.1"/>
</dbReference>
<protein>
    <recommendedName>
        <fullName evidence="3">DUF2218 domain-containing protein</fullName>
    </recommendedName>
</protein>
<gene>
    <name evidence="1" type="ORF">OHAE_3231</name>
</gene>